<evidence type="ECO:0000256" key="9">
    <source>
        <dbReference type="ARBA" id="ARBA00022723"/>
    </source>
</evidence>
<keyword evidence="19" id="KW-1185">Reference proteome</keyword>
<gene>
    <name evidence="18" type="ORF">BXY64_3531</name>
</gene>
<dbReference type="InterPro" id="IPR038135">
    <property type="entry name" value="Methylthiotransferase_N_sf"/>
</dbReference>
<dbReference type="FunFam" id="3.80.30.20:FF:000001">
    <property type="entry name" value="tRNA-2-methylthio-N(6)-dimethylallyladenosine synthase 2"/>
    <property type="match status" value="1"/>
</dbReference>
<dbReference type="SFLD" id="SFLDG01082">
    <property type="entry name" value="B12-binding_domain_containing"/>
    <property type="match status" value="1"/>
</dbReference>
<evidence type="ECO:0000259" key="16">
    <source>
        <dbReference type="PROSITE" id="PS51449"/>
    </source>
</evidence>
<sequence length="427" mass="48927">MKKVAFKTLGCRLNQYETDAIASHFQNNGFKLVPFDKEADVYVINSCTVTHQSDHKSRNFINQANRKNPDSVLVVTGCMANNAKTELEGRDEINYVVENDQKSSVYSLVEAHYNGEIFHPSKMNSDLFAYGSTDKGFHTRSMVKIQDGCDNFCTFCIIPSVRGRAVSRPIQDILNNVKSVVANGAKEVVLTGVNIGRYEYEHYRFDDIVEQILDLNGDFRLRISSIEPDGFGDKFLGLLNHPKMTPHLHLCLQSGSDSILLQMRRMYNIKRFKEIVNKVRSIRPDFNITTDIIIGFPNESDQDFESTCNIIKELQFGHVHAFKYSIRKGTRAERMTAQVDERIKTLRSETLRKVAEDVKLQYRNQFIGKEQIVLVEKTDGENAKGYGEHYLPVEFKGYELKKNHFYKVKITDINKDIDPVLIGEQVK</sequence>
<dbReference type="Pfam" id="PF00919">
    <property type="entry name" value="UPF0004"/>
    <property type="match status" value="1"/>
</dbReference>
<protein>
    <recommendedName>
        <fullName evidence="15">Threonylcarbamoyladenosine tRNA methylthiotransferase MtaB</fullName>
        <ecNumber evidence="3">2.8.4.5</ecNumber>
    </recommendedName>
    <alternativeName>
        <fullName evidence="12">tRNA-t(6)A37 methylthiotransferase</fullName>
    </alternativeName>
</protein>
<evidence type="ECO:0000256" key="10">
    <source>
        <dbReference type="ARBA" id="ARBA00023004"/>
    </source>
</evidence>
<comment type="function">
    <text evidence="2">Catalyzes the methylthiolation of N6-threonylcarbamoyladenosine (t(6)A), leading to the formation of 2-methylthio-N6-threonylcarbamoyladenosine (ms(2)t(6)A) at position 37 in tRNAs that read codons beginning with adenine.</text>
</comment>
<dbReference type="GO" id="GO:0035598">
    <property type="term" value="F:tRNA (N(6)-L-threonylcarbamoyladenosine(37)-C(2))-methylthiotransferase activity"/>
    <property type="evidence" value="ECO:0007669"/>
    <property type="project" value="UniProtKB-EC"/>
</dbReference>
<dbReference type="PROSITE" id="PS51918">
    <property type="entry name" value="RADICAL_SAM"/>
    <property type="match status" value="1"/>
</dbReference>
<dbReference type="FunFam" id="3.40.50.12160:FF:000004">
    <property type="entry name" value="Threonylcarbamoyladenosine tRNA methylthiotransferase MtaB"/>
    <property type="match status" value="1"/>
</dbReference>
<evidence type="ECO:0000256" key="12">
    <source>
        <dbReference type="ARBA" id="ARBA00031213"/>
    </source>
</evidence>
<dbReference type="NCBIfam" id="TIGR01579">
    <property type="entry name" value="MiaB-like-C"/>
    <property type="match status" value="1"/>
</dbReference>
<dbReference type="SUPFAM" id="SSF102114">
    <property type="entry name" value="Radical SAM enzymes"/>
    <property type="match status" value="1"/>
</dbReference>
<feature type="domain" description="MTTase N-terminal" evidence="16">
    <location>
        <begin position="2"/>
        <end position="114"/>
    </location>
</feature>
<keyword evidence="11" id="KW-0411">Iron-sulfur</keyword>
<name>A0A419WT76_9BACT</name>
<dbReference type="EC" id="2.8.4.5" evidence="3"/>
<keyword evidence="6 18" id="KW-0808">Transferase</keyword>
<accession>A0A419WT76</accession>
<dbReference type="CDD" id="cd01335">
    <property type="entry name" value="Radical_SAM"/>
    <property type="match status" value="1"/>
</dbReference>
<evidence type="ECO:0000256" key="4">
    <source>
        <dbReference type="ARBA" id="ARBA00022485"/>
    </source>
</evidence>
<dbReference type="NCBIfam" id="TIGR00089">
    <property type="entry name" value="MiaB/RimO family radical SAM methylthiotransferase"/>
    <property type="match status" value="1"/>
</dbReference>
<dbReference type="InterPro" id="IPR005839">
    <property type="entry name" value="Methylthiotransferase"/>
</dbReference>
<dbReference type="InterPro" id="IPR007197">
    <property type="entry name" value="rSAM"/>
</dbReference>
<evidence type="ECO:0000256" key="7">
    <source>
        <dbReference type="ARBA" id="ARBA00022691"/>
    </source>
</evidence>
<dbReference type="Proteomes" id="UP000284531">
    <property type="component" value="Unassembled WGS sequence"/>
</dbReference>
<dbReference type="SFLD" id="SFLDS00029">
    <property type="entry name" value="Radical_SAM"/>
    <property type="match status" value="1"/>
</dbReference>
<dbReference type="RefSeq" id="WP_120241250.1">
    <property type="nucleotide sequence ID" value="NZ_RAPQ01000011.1"/>
</dbReference>
<evidence type="ECO:0000256" key="14">
    <source>
        <dbReference type="ARBA" id="ARBA00061574"/>
    </source>
</evidence>
<dbReference type="PANTHER" id="PTHR11918:SF45">
    <property type="entry name" value="THREONYLCARBAMOYLADENOSINE TRNA METHYLTHIOTRANSFERASE"/>
    <property type="match status" value="1"/>
</dbReference>
<keyword evidence="5" id="KW-0963">Cytoplasm</keyword>
<evidence type="ECO:0000256" key="13">
    <source>
        <dbReference type="ARBA" id="ARBA00051661"/>
    </source>
</evidence>
<evidence type="ECO:0000256" key="11">
    <source>
        <dbReference type="ARBA" id="ARBA00023014"/>
    </source>
</evidence>
<evidence type="ECO:0000256" key="2">
    <source>
        <dbReference type="ARBA" id="ARBA00002399"/>
    </source>
</evidence>
<dbReference type="InterPro" id="IPR023404">
    <property type="entry name" value="rSAM_horseshoe"/>
</dbReference>
<evidence type="ECO:0000313" key="18">
    <source>
        <dbReference type="EMBL" id="RKD98671.1"/>
    </source>
</evidence>
<dbReference type="Gene3D" id="3.80.30.20">
    <property type="entry name" value="tm_1862 like domain"/>
    <property type="match status" value="1"/>
</dbReference>
<keyword evidence="7" id="KW-0949">S-adenosyl-L-methionine</keyword>
<dbReference type="InterPro" id="IPR020612">
    <property type="entry name" value="Methylthiotransferase_CS"/>
</dbReference>
<dbReference type="GO" id="GO:0051539">
    <property type="term" value="F:4 iron, 4 sulfur cluster binding"/>
    <property type="evidence" value="ECO:0007669"/>
    <property type="project" value="UniProtKB-KW"/>
</dbReference>
<dbReference type="Pfam" id="PF04055">
    <property type="entry name" value="Radical_SAM"/>
    <property type="match status" value="1"/>
</dbReference>
<evidence type="ECO:0000313" key="19">
    <source>
        <dbReference type="Proteomes" id="UP000284531"/>
    </source>
</evidence>
<keyword evidence="9" id="KW-0479">Metal-binding</keyword>
<organism evidence="18 19">
    <name type="scientific">Marinifilum flexuosum</name>
    <dbReference type="NCBI Taxonomy" id="1117708"/>
    <lineage>
        <taxon>Bacteria</taxon>
        <taxon>Pseudomonadati</taxon>
        <taxon>Bacteroidota</taxon>
        <taxon>Bacteroidia</taxon>
        <taxon>Marinilabiliales</taxon>
        <taxon>Marinifilaceae</taxon>
    </lineage>
</organism>
<dbReference type="EMBL" id="RAPQ01000011">
    <property type="protein sequence ID" value="RKD98671.1"/>
    <property type="molecule type" value="Genomic_DNA"/>
</dbReference>
<comment type="cofactor">
    <cofactor evidence="1">
        <name>[4Fe-4S] cluster</name>
        <dbReference type="ChEBI" id="CHEBI:49883"/>
    </cofactor>
</comment>
<dbReference type="PROSITE" id="PS51449">
    <property type="entry name" value="MTTASE_N"/>
    <property type="match status" value="1"/>
</dbReference>
<dbReference type="OrthoDB" id="9805215at2"/>
<comment type="similarity">
    <text evidence="14">Belongs to the methylthiotransferase family. MtaB subfamily.</text>
</comment>
<evidence type="ECO:0000256" key="5">
    <source>
        <dbReference type="ARBA" id="ARBA00022490"/>
    </source>
</evidence>
<dbReference type="PROSITE" id="PS01278">
    <property type="entry name" value="MTTASE_RADICAL"/>
    <property type="match status" value="1"/>
</dbReference>
<evidence type="ECO:0000256" key="8">
    <source>
        <dbReference type="ARBA" id="ARBA00022694"/>
    </source>
</evidence>
<evidence type="ECO:0000256" key="15">
    <source>
        <dbReference type="ARBA" id="ARBA00069898"/>
    </source>
</evidence>
<dbReference type="InterPro" id="IPR058240">
    <property type="entry name" value="rSAM_sf"/>
</dbReference>
<evidence type="ECO:0000256" key="6">
    <source>
        <dbReference type="ARBA" id="ARBA00022679"/>
    </source>
</evidence>
<dbReference type="InterPro" id="IPR006467">
    <property type="entry name" value="MiaB-like_bact"/>
</dbReference>
<proteinExistence type="inferred from homology"/>
<dbReference type="SFLD" id="SFLDG01061">
    <property type="entry name" value="methylthiotransferase"/>
    <property type="match status" value="1"/>
</dbReference>
<dbReference type="PANTHER" id="PTHR11918">
    <property type="entry name" value="RADICAL SAM PROTEINS"/>
    <property type="match status" value="1"/>
</dbReference>
<reference evidence="18 19" key="1">
    <citation type="submission" date="2018-09" db="EMBL/GenBank/DDBJ databases">
        <title>Genomic Encyclopedia of Archaeal and Bacterial Type Strains, Phase II (KMG-II): from individual species to whole genera.</title>
        <authorList>
            <person name="Goeker M."/>
        </authorList>
    </citation>
    <scope>NUCLEOTIDE SEQUENCE [LARGE SCALE GENOMIC DNA]</scope>
    <source>
        <strain evidence="18 19">DSM 21950</strain>
    </source>
</reference>
<dbReference type="AlphaFoldDB" id="A0A419WT76"/>
<keyword evidence="4" id="KW-0004">4Fe-4S</keyword>
<comment type="caution">
    <text evidence="18">The sequence shown here is derived from an EMBL/GenBank/DDBJ whole genome shotgun (WGS) entry which is preliminary data.</text>
</comment>
<dbReference type="InterPro" id="IPR006638">
    <property type="entry name" value="Elp3/MiaA/NifB-like_rSAM"/>
</dbReference>
<keyword evidence="8" id="KW-0819">tRNA processing</keyword>
<evidence type="ECO:0000259" key="17">
    <source>
        <dbReference type="PROSITE" id="PS51918"/>
    </source>
</evidence>
<comment type="catalytic activity">
    <reaction evidence="13">
        <text>N(6)-L-threonylcarbamoyladenosine(37) in tRNA + (sulfur carrier)-SH + AH2 + 2 S-adenosyl-L-methionine = 2-methylsulfanyl-N(6)-L-threonylcarbamoyladenosine(37) in tRNA + (sulfur carrier)-H + 5'-deoxyadenosine + L-methionine + A + S-adenosyl-L-homocysteine + 2 H(+)</text>
        <dbReference type="Rhea" id="RHEA:37075"/>
        <dbReference type="Rhea" id="RHEA-COMP:10163"/>
        <dbReference type="Rhea" id="RHEA-COMP:11092"/>
        <dbReference type="Rhea" id="RHEA-COMP:14737"/>
        <dbReference type="Rhea" id="RHEA-COMP:14739"/>
        <dbReference type="ChEBI" id="CHEBI:13193"/>
        <dbReference type="ChEBI" id="CHEBI:15378"/>
        <dbReference type="ChEBI" id="CHEBI:17319"/>
        <dbReference type="ChEBI" id="CHEBI:17499"/>
        <dbReference type="ChEBI" id="CHEBI:29917"/>
        <dbReference type="ChEBI" id="CHEBI:57844"/>
        <dbReference type="ChEBI" id="CHEBI:57856"/>
        <dbReference type="ChEBI" id="CHEBI:59789"/>
        <dbReference type="ChEBI" id="CHEBI:64428"/>
        <dbReference type="ChEBI" id="CHEBI:74418"/>
        <dbReference type="ChEBI" id="CHEBI:74420"/>
        <dbReference type="EC" id="2.8.4.5"/>
    </reaction>
</comment>
<dbReference type="SMART" id="SM00729">
    <property type="entry name" value="Elp3"/>
    <property type="match status" value="1"/>
</dbReference>
<dbReference type="InterPro" id="IPR013848">
    <property type="entry name" value="Methylthiotransferase_N"/>
</dbReference>
<evidence type="ECO:0000256" key="1">
    <source>
        <dbReference type="ARBA" id="ARBA00001966"/>
    </source>
</evidence>
<dbReference type="Gene3D" id="3.40.50.12160">
    <property type="entry name" value="Methylthiotransferase, N-terminal domain"/>
    <property type="match status" value="1"/>
</dbReference>
<dbReference type="GO" id="GO:0046872">
    <property type="term" value="F:metal ion binding"/>
    <property type="evidence" value="ECO:0007669"/>
    <property type="project" value="UniProtKB-KW"/>
</dbReference>
<keyword evidence="10" id="KW-0408">Iron</keyword>
<evidence type="ECO:0000256" key="3">
    <source>
        <dbReference type="ARBA" id="ARBA00013273"/>
    </source>
</evidence>
<feature type="domain" description="Radical SAM core" evidence="17">
    <location>
        <begin position="135"/>
        <end position="363"/>
    </location>
</feature>